<reference evidence="8 9" key="2">
    <citation type="journal article" date="2011" name="Stand. Genomic Sci.">
        <title>Complete genome sequence of Desulfurococcus mucosus type strain (O7/1).</title>
        <authorList>
            <person name="Wirth R."/>
            <person name="Chertkov O."/>
            <person name="Held B."/>
            <person name="Lapidus A."/>
            <person name="Nolan M."/>
            <person name="Lucas S."/>
            <person name="Hammon N."/>
            <person name="Deshpande S."/>
            <person name="Cheng J.F."/>
            <person name="Tapia R."/>
            <person name="Han C."/>
            <person name="Goodwin L."/>
            <person name="Pitluck S."/>
            <person name="Liolios K."/>
            <person name="Ioanna P."/>
            <person name="Ivanova N."/>
            <person name="Mavromatis K."/>
            <person name="Mikhailova N."/>
            <person name="Pati A."/>
            <person name="Chen A."/>
            <person name="Palaniappan K."/>
            <person name="Land M."/>
            <person name="Hauser L."/>
            <person name="Chang Y.J."/>
            <person name="Jeffries C.D."/>
            <person name="Bilek Y."/>
            <person name="Hader T."/>
            <person name="Rohde M."/>
            <person name="Spring S."/>
            <person name="Sikorski J."/>
            <person name="Goker M."/>
            <person name="Woyke T."/>
            <person name="Bristow J."/>
            <person name="Eisen J.A."/>
            <person name="Markowitz V."/>
            <person name="Hugenholtz P."/>
            <person name="Kyrpides N.C."/>
            <person name="Klenk H.P."/>
        </authorList>
    </citation>
    <scope>NUCLEOTIDE SEQUENCE [LARGE SCALE GENOMIC DNA]</scope>
    <source>
        <strain evidence="9">ATCC 35584 / DSM 2162 / JCM 9187 / O7/1</strain>
    </source>
</reference>
<dbReference type="Proteomes" id="UP000001068">
    <property type="component" value="Chromosome"/>
</dbReference>
<dbReference type="Gene3D" id="3.40.1710.10">
    <property type="entry name" value="abc type-2 transporter like domain"/>
    <property type="match status" value="1"/>
</dbReference>
<evidence type="ECO:0000256" key="3">
    <source>
        <dbReference type="ARBA" id="ARBA00022692"/>
    </source>
</evidence>
<feature type="transmembrane region" description="Helical" evidence="6">
    <location>
        <begin position="337"/>
        <end position="357"/>
    </location>
</feature>
<reference evidence="9" key="1">
    <citation type="submission" date="2010-11" db="EMBL/GenBank/DDBJ databases">
        <title>The complete genome of Desulfurococcus mucosus DSM 2162.</title>
        <authorList>
            <consortium name="US DOE Joint Genome Institute (JGI-PGF)"/>
            <person name="Lucas S."/>
            <person name="Copeland A."/>
            <person name="Lapidus A."/>
            <person name="Bruce D."/>
            <person name="Goodwin L."/>
            <person name="Pitluck S."/>
            <person name="Kyrpides N."/>
            <person name="Mavromatis K."/>
            <person name="Pagani I."/>
            <person name="Ivanova N."/>
            <person name="Ovchinnikova G."/>
            <person name="Chertkov O."/>
            <person name="Held B."/>
            <person name="Brettin T."/>
            <person name="Detter J.C."/>
            <person name="Tapia R."/>
            <person name="Han C."/>
            <person name="Land M."/>
            <person name="Hauser L."/>
            <person name="Markowitz V."/>
            <person name="Cheng J.-F."/>
            <person name="Hugenholtz P."/>
            <person name="Woyke T."/>
            <person name="Wu D."/>
            <person name="Wirth R."/>
            <person name="Bilek Y."/>
            <person name="Hader T."/>
            <person name="Klenk H.-P."/>
            <person name="Eisen J.A."/>
        </authorList>
    </citation>
    <scope>NUCLEOTIDE SEQUENCE [LARGE SCALE GENOMIC DNA]</scope>
    <source>
        <strain evidence="9">ATCC 35584 / DSM 2162 / JCM 9187 / O7/1</strain>
    </source>
</reference>
<organism evidence="8 9">
    <name type="scientific">Desulfurococcus mucosus (strain ATCC 35584 / DSM 2162 / JCM 9187 / O7/1)</name>
    <dbReference type="NCBI Taxonomy" id="765177"/>
    <lineage>
        <taxon>Archaea</taxon>
        <taxon>Thermoproteota</taxon>
        <taxon>Thermoprotei</taxon>
        <taxon>Desulfurococcales</taxon>
        <taxon>Desulfurococcaceae</taxon>
        <taxon>Desulfurococcus</taxon>
    </lineage>
</organism>
<feature type="domain" description="ABC-2 type transporter transmembrane" evidence="7">
    <location>
        <begin position="24"/>
        <end position="410"/>
    </location>
</feature>
<evidence type="ECO:0000259" key="7">
    <source>
        <dbReference type="Pfam" id="PF12698"/>
    </source>
</evidence>
<evidence type="ECO:0000256" key="1">
    <source>
        <dbReference type="ARBA" id="ARBA00004651"/>
    </source>
</evidence>
<dbReference type="PANTHER" id="PTHR30294">
    <property type="entry name" value="MEMBRANE COMPONENT OF ABC TRANSPORTER YHHJ-RELATED"/>
    <property type="match status" value="1"/>
</dbReference>
<keyword evidence="5 6" id="KW-0472">Membrane</keyword>
<feature type="transmembrane region" description="Helical" evidence="6">
    <location>
        <begin position="364"/>
        <end position="384"/>
    </location>
</feature>
<dbReference type="AlphaFoldDB" id="E8R982"/>
<feature type="transmembrane region" description="Helical" evidence="6">
    <location>
        <begin position="24"/>
        <end position="48"/>
    </location>
</feature>
<dbReference type="OrthoDB" id="37107at2157"/>
<evidence type="ECO:0000313" key="9">
    <source>
        <dbReference type="Proteomes" id="UP000001068"/>
    </source>
</evidence>
<feature type="transmembrane region" description="Helical" evidence="6">
    <location>
        <begin position="214"/>
        <end position="235"/>
    </location>
</feature>
<name>E8R982_DESM0</name>
<dbReference type="PANTHER" id="PTHR30294:SF29">
    <property type="entry name" value="MULTIDRUG ABC TRANSPORTER PERMEASE YBHS-RELATED"/>
    <property type="match status" value="1"/>
</dbReference>
<keyword evidence="3 6" id="KW-0812">Transmembrane</keyword>
<dbReference type="HOGENOM" id="CLU_055390_0_0_2"/>
<dbReference type="EMBL" id="CP002363">
    <property type="protein sequence ID" value="ADV65058.1"/>
    <property type="molecule type" value="Genomic_DNA"/>
</dbReference>
<evidence type="ECO:0000256" key="5">
    <source>
        <dbReference type="ARBA" id="ARBA00023136"/>
    </source>
</evidence>
<keyword evidence="4 6" id="KW-1133">Transmembrane helix</keyword>
<dbReference type="GeneID" id="10153448"/>
<dbReference type="Pfam" id="PF12698">
    <property type="entry name" value="ABC2_membrane_3"/>
    <property type="match status" value="1"/>
</dbReference>
<dbReference type="GO" id="GO:0140359">
    <property type="term" value="F:ABC-type transporter activity"/>
    <property type="evidence" value="ECO:0007669"/>
    <property type="project" value="InterPro"/>
</dbReference>
<sequence length="423" mass="45220">MRGTSRIRVLLWKEALEISRDRKALITTILLPLIAMPAIGLLTVFLMVQQPVNIAVVDEDASTHVSPVFNITVSSRDLAAGIREHLSRSGFNVYMYGDKWTALSNSSIDLVVVIPRGFAENASSIDRVASVDIIRRANVQAAQQAEGTVRGFIDYYSAQLSGRKLEALAKLASVGPVDVNALRNPIVVGSVVLVSPSGAEVGAEEALKSLVARLLVLSFSFVVTPAASYVIDGVIGERERKTMEMLLTSPASVSEVFLSKLVAASMLGVLASLADLGGILAYVTLIIMAFGGGILVVMDPVLVCIHVVTAFLTILVTVSIATPFIARSSGLRSASNVAGIVSSIGLVFFIIGWMIDFPKLPPSIMYPLMLVPYTHSILAIQGYVYGELAVVARSLIVLPAVSLVSMIIAIRFIDKEKLLLARD</sequence>
<gene>
    <name evidence="8" type="ordered locus">Desmu_0753</name>
</gene>
<dbReference type="InterPro" id="IPR051449">
    <property type="entry name" value="ABC-2_transporter_component"/>
</dbReference>
<proteinExistence type="predicted"/>
<feature type="transmembrane region" description="Helical" evidence="6">
    <location>
        <begin position="390"/>
        <end position="413"/>
    </location>
</feature>
<evidence type="ECO:0000313" key="8">
    <source>
        <dbReference type="EMBL" id="ADV65058.1"/>
    </source>
</evidence>
<accession>E8R982</accession>
<dbReference type="RefSeq" id="WP_013562280.1">
    <property type="nucleotide sequence ID" value="NC_014961.1"/>
</dbReference>
<evidence type="ECO:0000256" key="6">
    <source>
        <dbReference type="SAM" id="Phobius"/>
    </source>
</evidence>
<dbReference type="InterPro" id="IPR013525">
    <property type="entry name" value="ABC2_TM"/>
</dbReference>
<keyword evidence="2" id="KW-1003">Cell membrane</keyword>
<dbReference type="STRING" id="765177.Desmu_0753"/>
<protein>
    <submittedName>
        <fullName evidence="8">ABC-2 type transporter</fullName>
    </submittedName>
</protein>
<dbReference type="GO" id="GO:0005886">
    <property type="term" value="C:plasma membrane"/>
    <property type="evidence" value="ECO:0007669"/>
    <property type="project" value="UniProtKB-SubCell"/>
</dbReference>
<feature type="transmembrane region" description="Helical" evidence="6">
    <location>
        <begin position="279"/>
        <end position="298"/>
    </location>
</feature>
<dbReference type="eggNOG" id="arCOG01462">
    <property type="taxonomic scope" value="Archaea"/>
</dbReference>
<comment type="subcellular location">
    <subcellularLocation>
        <location evidence="1">Cell membrane</location>
        <topology evidence="1">Multi-pass membrane protein</topology>
    </subcellularLocation>
</comment>
<evidence type="ECO:0000256" key="4">
    <source>
        <dbReference type="ARBA" id="ARBA00022989"/>
    </source>
</evidence>
<feature type="transmembrane region" description="Helical" evidence="6">
    <location>
        <begin position="305"/>
        <end position="325"/>
    </location>
</feature>
<evidence type="ECO:0000256" key="2">
    <source>
        <dbReference type="ARBA" id="ARBA00022475"/>
    </source>
</evidence>
<keyword evidence="9" id="KW-1185">Reference proteome</keyword>
<dbReference type="KEGG" id="dmu:Desmu_0753"/>